<evidence type="ECO:0000256" key="2">
    <source>
        <dbReference type="ARBA" id="ARBA00009995"/>
    </source>
</evidence>
<protein>
    <recommendedName>
        <fullName evidence="7">Glycosyltransferase</fullName>
        <ecNumber evidence="7">2.4.1.-</ecNumber>
    </recommendedName>
</protein>
<evidence type="ECO:0000256" key="6">
    <source>
        <dbReference type="RuleBase" id="RU003718"/>
    </source>
</evidence>
<reference evidence="9" key="1">
    <citation type="submission" date="2023-02" db="EMBL/GenBank/DDBJ databases">
        <title>Genome of toxic invasive species Heracleum sosnowskyi carries increased number of genes despite the absence of recent whole-genome duplications.</title>
        <authorList>
            <person name="Schelkunov M."/>
            <person name="Shtratnikova V."/>
            <person name="Makarenko M."/>
            <person name="Klepikova A."/>
            <person name="Omelchenko D."/>
            <person name="Novikova G."/>
            <person name="Obukhova E."/>
            <person name="Bogdanov V."/>
            <person name="Penin A."/>
            <person name="Logacheva M."/>
        </authorList>
    </citation>
    <scope>NUCLEOTIDE SEQUENCE</scope>
    <source>
        <strain evidence="9">Hsosn_3</strain>
        <tissue evidence="9">Leaf</tissue>
    </source>
</reference>
<dbReference type="PROSITE" id="PS00375">
    <property type="entry name" value="UDPGT"/>
    <property type="match status" value="1"/>
</dbReference>
<sequence>MSVKDDENEKHTKESEVIVVMVPFPAQGHLNQLLHLSRLISAYSIPVHYVSTSIHSRQAKLRVQGWDPLSTPNEIIKFHDFPTPPFVSPPPNPHSASKFPLHLLPSFYAALHLRAPVGELLRALAPTTRRLVVIYDFLISSVIQDVASIPNGEAYSFQCVSAFRVSSTVWEITGEPPEIDEQIVKQIPSRSATITSQVMDFIKMQEHHKYSSGVLFNTCRPIEGPFLDILAKVNTKQWAIGPFNPVEICDFSSHVRHRCLEWLDKQVPDSVIFVSFGTTTSLTDEQIEHLALGLEASGQKFIWVLRDADKGDIFTGDVRVCELPRGYQDRIKVSGQGMIVRDWAPQLEILAHTSTGGFMSHCGWNSCLESIAMGVPMATWPMHSDQPHNALLVTKVLRIGVVVRDWERRDELVQSLTIENAVRELMASRQGEEIRKRTAELGMAVKRSVADGGEMNDFIAHIRRYTDN</sequence>
<evidence type="ECO:0000256" key="4">
    <source>
        <dbReference type="ARBA" id="ARBA00022679"/>
    </source>
</evidence>
<proteinExistence type="inferred from homology"/>
<evidence type="ECO:0000259" key="8">
    <source>
        <dbReference type="Pfam" id="PF26168"/>
    </source>
</evidence>
<dbReference type="Gene3D" id="3.40.50.2000">
    <property type="entry name" value="Glycogen Phosphorylase B"/>
    <property type="match status" value="2"/>
</dbReference>
<dbReference type="AlphaFoldDB" id="A0AAD8IMD4"/>
<keyword evidence="3 6" id="KW-0328">Glycosyltransferase</keyword>
<keyword evidence="10" id="KW-1185">Reference proteome</keyword>
<dbReference type="InterPro" id="IPR035595">
    <property type="entry name" value="UDP_glycos_trans_CS"/>
</dbReference>
<comment type="caution">
    <text evidence="9">The sequence shown here is derived from an EMBL/GenBank/DDBJ whole genome shotgun (WGS) entry which is preliminary data.</text>
</comment>
<evidence type="ECO:0000256" key="5">
    <source>
        <dbReference type="ARBA" id="ARBA00023229"/>
    </source>
</evidence>
<dbReference type="FunFam" id="3.40.50.2000:FF:000060">
    <property type="entry name" value="Glycosyltransferase"/>
    <property type="match status" value="1"/>
</dbReference>
<dbReference type="Pfam" id="PF00201">
    <property type="entry name" value="UDPGT"/>
    <property type="match status" value="1"/>
</dbReference>
<dbReference type="PANTHER" id="PTHR48044">
    <property type="entry name" value="GLYCOSYLTRANSFERASE"/>
    <property type="match status" value="1"/>
</dbReference>
<comment type="pathway">
    <text evidence="1">Secondary metabolite biosynthesis; terpenoid biosynthesis.</text>
</comment>
<dbReference type="InterPro" id="IPR058980">
    <property type="entry name" value="Glyco_transf_N"/>
</dbReference>
<dbReference type="CDD" id="cd03784">
    <property type="entry name" value="GT1_Gtf-like"/>
    <property type="match status" value="1"/>
</dbReference>
<organism evidence="9 10">
    <name type="scientific">Heracleum sosnowskyi</name>
    <dbReference type="NCBI Taxonomy" id="360622"/>
    <lineage>
        <taxon>Eukaryota</taxon>
        <taxon>Viridiplantae</taxon>
        <taxon>Streptophyta</taxon>
        <taxon>Embryophyta</taxon>
        <taxon>Tracheophyta</taxon>
        <taxon>Spermatophyta</taxon>
        <taxon>Magnoliopsida</taxon>
        <taxon>eudicotyledons</taxon>
        <taxon>Gunneridae</taxon>
        <taxon>Pentapetalae</taxon>
        <taxon>asterids</taxon>
        <taxon>campanulids</taxon>
        <taxon>Apiales</taxon>
        <taxon>Apiaceae</taxon>
        <taxon>Apioideae</taxon>
        <taxon>apioid superclade</taxon>
        <taxon>Tordylieae</taxon>
        <taxon>Tordyliinae</taxon>
        <taxon>Heracleum</taxon>
    </lineage>
</organism>
<keyword evidence="5" id="KW-0414">Isoprene biosynthesis</keyword>
<keyword evidence="4 6" id="KW-0808">Transferase</keyword>
<dbReference type="GO" id="GO:0050404">
    <property type="term" value="F:zeatin O-beta-D-xylosyltransferase activity"/>
    <property type="evidence" value="ECO:0007669"/>
    <property type="project" value="UniProtKB-ARBA"/>
</dbReference>
<dbReference type="FunFam" id="3.40.50.2000:FF:000238">
    <property type="entry name" value="Glycosyltransferase"/>
    <property type="match status" value="1"/>
</dbReference>
<accession>A0AAD8IMD4</accession>
<gene>
    <name evidence="9" type="ORF">POM88_014783</name>
</gene>
<dbReference type="PANTHER" id="PTHR48044:SF23">
    <property type="entry name" value="ANTHOCYANIDIN 3-O-GLUCOSYLTRANSFERASE-LIKE"/>
    <property type="match status" value="1"/>
</dbReference>
<dbReference type="Proteomes" id="UP001237642">
    <property type="component" value="Unassembled WGS sequence"/>
</dbReference>
<dbReference type="GO" id="GO:0016138">
    <property type="term" value="P:glycoside biosynthetic process"/>
    <property type="evidence" value="ECO:0007669"/>
    <property type="project" value="UniProtKB-ARBA"/>
</dbReference>
<dbReference type="SUPFAM" id="SSF53756">
    <property type="entry name" value="UDP-Glycosyltransferase/glycogen phosphorylase"/>
    <property type="match status" value="1"/>
</dbReference>
<dbReference type="GO" id="GO:0009690">
    <property type="term" value="P:cytokinin metabolic process"/>
    <property type="evidence" value="ECO:0007669"/>
    <property type="project" value="UniProtKB-ARBA"/>
</dbReference>
<evidence type="ECO:0000256" key="3">
    <source>
        <dbReference type="ARBA" id="ARBA00022676"/>
    </source>
</evidence>
<feature type="domain" description="Glycosyltransferase N-terminal" evidence="8">
    <location>
        <begin position="16"/>
        <end position="245"/>
    </location>
</feature>
<evidence type="ECO:0000256" key="1">
    <source>
        <dbReference type="ARBA" id="ARBA00004721"/>
    </source>
</evidence>
<evidence type="ECO:0000313" key="9">
    <source>
        <dbReference type="EMBL" id="KAK1386605.1"/>
    </source>
</evidence>
<evidence type="ECO:0000313" key="10">
    <source>
        <dbReference type="Proteomes" id="UP001237642"/>
    </source>
</evidence>
<dbReference type="InterPro" id="IPR002213">
    <property type="entry name" value="UDP_glucos_trans"/>
</dbReference>
<dbReference type="Pfam" id="PF26168">
    <property type="entry name" value="Glyco_transf_N"/>
    <property type="match status" value="1"/>
</dbReference>
<dbReference type="EMBL" id="JAUIZM010000004">
    <property type="protein sequence ID" value="KAK1386605.1"/>
    <property type="molecule type" value="Genomic_DNA"/>
</dbReference>
<name>A0AAD8IMD4_9APIA</name>
<reference evidence="9" key="2">
    <citation type="submission" date="2023-05" db="EMBL/GenBank/DDBJ databases">
        <authorList>
            <person name="Schelkunov M.I."/>
        </authorList>
    </citation>
    <scope>NUCLEOTIDE SEQUENCE</scope>
    <source>
        <strain evidence="9">Hsosn_3</strain>
        <tissue evidence="9">Leaf</tissue>
    </source>
</reference>
<dbReference type="GO" id="GO:0008299">
    <property type="term" value="P:isoprenoid biosynthetic process"/>
    <property type="evidence" value="ECO:0007669"/>
    <property type="project" value="UniProtKB-KW"/>
</dbReference>
<dbReference type="EC" id="2.4.1.-" evidence="7"/>
<comment type="similarity">
    <text evidence="2 6">Belongs to the UDP-glycosyltransferase family.</text>
</comment>
<evidence type="ECO:0000256" key="7">
    <source>
        <dbReference type="RuleBase" id="RU362057"/>
    </source>
</evidence>